<reference evidence="1" key="1">
    <citation type="submission" date="2019-08" db="EMBL/GenBank/DDBJ databases">
        <title>The genome of the North American firefly Photinus pyralis.</title>
        <authorList>
            <consortium name="Photinus pyralis genome working group"/>
            <person name="Fallon T.R."/>
            <person name="Sander Lower S.E."/>
            <person name="Weng J.-K."/>
        </authorList>
    </citation>
    <scope>NUCLEOTIDE SEQUENCE</scope>
    <source>
        <strain evidence="1">TRF0915ILg1</strain>
        <tissue evidence="1">Whole body</tissue>
    </source>
</reference>
<sequence>NSNVAVDTVTSSAYLNDLNSTASLSVALHEDSAFTSKPLNGFEQNIADEKFLKSRRKADDRHHFLHKDLFKTNLGLYFADHDSGKSLFASGQGFSNWKHAYKRLHIHKTSLGHKNCALKMKKRGQAEARIDFKLLEQLEDEKKMLTQSRDNACASLNKDWNQIIAALEAIKSNSAYQKAFVRNEATGLLAQLNSLETAILSEFWGSILKQFNIVSKILQGVDTDLEVVSRLYDSLITFVENKRDSFNAFEEASEKNPHKNTEAVIRGLLRGRNETMSIAREKCYH</sequence>
<gene>
    <name evidence="1" type="ORF">ILUMI_12483</name>
</gene>
<organism evidence="1 2">
    <name type="scientific">Ignelater luminosus</name>
    <name type="common">Cucubano</name>
    <name type="synonym">Pyrophorus luminosus</name>
    <dbReference type="NCBI Taxonomy" id="2038154"/>
    <lineage>
        <taxon>Eukaryota</taxon>
        <taxon>Metazoa</taxon>
        <taxon>Ecdysozoa</taxon>
        <taxon>Arthropoda</taxon>
        <taxon>Hexapoda</taxon>
        <taxon>Insecta</taxon>
        <taxon>Pterygota</taxon>
        <taxon>Neoptera</taxon>
        <taxon>Endopterygota</taxon>
        <taxon>Coleoptera</taxon>
        <taxon>Polyphaga</taxon>
        <taxon>Elateriformia</taxon>
        <taxon>Elateroidea</taxon>
        <taxon>Elateridae</taxon>
        <taxon>Agrypninae</taxon>
        <taxon>Pyrophorini</taxon>
        <taxon>Ignelater</taxon>
    </lineage>
</organism>
<protein>
    <submittedName>
        <fullName evidence="1">Uncharacterized protein</fullName>
    </submittedName>
</protein>
<feature type="non-terminal residue" evidence="1">
    <location>
        <position position="285"/>
    </location>
</feature>
<name>A0A8K0D2Q3_IGNLU</name>
<keyword evidence="2" id="KW-1185">Reference proteome</keyword>
<comment type="caution">
    <text evidence="1">The sequence shown here is derived from an EMBL/GenBank/DDBJ whole genome shotgun (WGS) entry which is preliminary data.</text>
</comment>
<dbReference type="OrthoDB" id="1427281at2759"/>
<proteinExistence type="predicted"/>
<evidence type="ECO:0000313" key="2">
    <source>
        <dbReference type="Proteomes" id="UP000801492"/>
    </source>
</evidence>
<evidence type="ECO:0000313" key="1">
    <source>
        <dbReference type="EMBL" id="KAF2893680.1"/>
    </source>
</evidence>
<dbReference type="EMBL" id="VTPC01007757">
    <property type="protein sequence ID" value="KAF2893680.1"/>
    <property type="molecule type" value="Genomic_DNA"/>
</dbReference>
<dbReference type="AlphaFoldDB" id="A0A8K0D2Q3"/>
<dbReference type="Proteomes" id="UP000801492">
    <property type="component" value="Unassembled WGS sequence"/>
</dbReference>
<accession>A0A8K0D2Q3</accession>